<dbReference type="GO" id="GO:0016788">
    <property type="term" value="F:hydrolase activity, acting on ester bonds"/>
    <property type="evidence" value="ECO:0007669"/>
    <property type="project" value="InterPro"/>
</dbReference>
<dbReference type="Proteomes" id="UP000235777">
    <property type="component" value="Unassembled WGS sequence"/>
</dbReference>
<keyword evidence="1" id="KW-0378">Hydrolase</keyword>
<accession>A0A2N7X5H3</accession>
<dbReference type="PROSITE" id="PS51257">
    <property type="entry name" value="PROKAR_LIPOPROTEIN"/>
    <property type="match status" value="1"/>
</dbReference>
<dbReference type="Pfam" id="PF00657">
    <property type="entry name" value="Lipase_GDSL"/>
    <property type="match status" value="1"/>
</dbReference>
<gene>
    <name evidence="2" type="ORF">C0Z20_09750</name>
</gene>
<dbReference type="InterPro" id="IPR051058">
    <property type="entry name" value="GDSL_Est/Lipase"/>
</dbReference>
<dbReference type="SUPFAM" id="SSF52266">
    <property type="entry name" value="SGNH hydrolase"/>
    <property type="match status" value="1"/>
</dbReference>
<dbReference type="RefSeq" id="WP_018442173.1">
    <property type="nucleotide sequence ID" value="NZ_KB890184.1"/>
</dbReference>
<dbReference type="InterPro" id="IPR001087">
    <property type="entry name" value="GDSL"/>
</dbReference>
<protein>
    <submittedName>
        <fullName evidence="2">Lipase</fullName>
    </submittedName>
</protein>
<evidence type="ECO:0000313" key="3">
    <source>
        <dbReference type="Proteomes" id="UP000235777"/>
    </source>
</evidence>
<reference evidence="2 3" key="1">
    <citation type="submission" date="2018-01" db="EMBL/GenBank/DDBJ databases">
        <title>Whole genome analyses suggest that Burkholderia sensu lato contains two further novel genera in the rhizoxinica-symbiotica group Mycetohabitans gen. nov., and Trinickia gen. nov.: implications for the evolution of diazotrophy and nodulation in the Burkholderiaceae.</title>
        <authorList>
            <person name="Estrada-de los Santos P."/>
            <person name="Palmer M."/>
            <person name="Chavez-Ramirez B."/>
            <person name="Beukes C."/>
            <person name="Steenkamp E.T."/>
            <person name="Hirsch A.M."/>
            <person name="Manyaka P."/>
            <person name="Maluk M."/>
            <person name="Lafos M."/>
            <person name="Crook M."/>
            <person name="Gross E."/>
            <person name="Simon M.F."/>
            <person name="Bueno dos Reis Junior F."/>
            <person name="Poole P.S."/>
            <person name="Venter S.N."/>
            <person name="James E.K."/>
        </authorList>
    </citation>
    <scope>NUCLEOTIDE SEQUENCE [LARGE SCALE GENOMIC DNA]</scope>
    <source>
        <strain evidence="2 3">JPY 581</strain>
    </source>
</reference>
<dbReference type="STRING" id="863227.GCA_000373005_03587"/>
<dbReference type="PANTHER" id="PTHR45648">
    <property type="entry name" value="GDSL LIPASE/ACYLHYDROLASE FAMILY PROTEIN (AFU_ORTHOLOGUE AFUA_4G14700)"/>
    <property type="match status" value="1"/>
</dbReference>
<dbReference type="OrthoDB" id="5292073at2"/>
<sequence length="346" mass="35786">MRRINDNVRAVILAALISLLAACGGHGRISVTDGGGGGGNGAATPAGGIHLQVVSFGDSLSDVGTFAPIASTVGGGRFTTNPGQVWSQDVAQYYGDTLNAAFTIDFTHKLSAQGGLGYAEGGATVATPANLYDFLSDVIGNIEMPVTQQVSSYLSTHAGFNGDQLVLVWAGSNDVLRAGTPPAATQIVQTAATTLAQVVGQIVQNGATHVVVINVPNVGLSPKGLASPDAGANLTQLSQLFNDSLNAALQADGLQGKVIQIDSYTWINQIFANFQANGFTVSNTSVACDPSKTPDQTSLLCSPHTYATPNADQTYMFADDLHPTTRLHALFAQFVEQQIAKTGLGH</sequence>
<evidence type="ECO:0000313" key="2">
    <source>
        <dbReference type="EMBL" id="PMS37003.1"/>
    </source>
</evidence>
<dbReference type="EMBL" id="PNYC01000005">
    <property type="protein sequence ID" value="PMS37003.1"/>
    <property type="molecule type" value="Genomic_DNA"/>
</dbReference>
<dbReference type="PANTHER" id="PTHR45648:SF22">
    <property type="entry name" value="GDSL LIPASE_ACYLHYDROLASE FAMILY PROTEIN (AFU_ORTHOLOGUE AFUA_4G14700)"/>
    <property type="match status" value="1"/>
</dbReference>
<dbReference type="Gene3D" id="3.40.50.1110">
    <property type="entry name" value="SGNH hydrolase"/>
    <property type="match status" value="1"/>
</dbReference>
<dbReference type="CDD" id="cd01847">
    <property type="entry name" value="Triacylglycerol_lipase_like"/>
    <property type="match status" value="1"/>
</dbReference>
<dbReference type="InterPro" id="IPR036514">
    <property type="entry name" value="SGNH_hydro_sf"/>
</dbReference>
<evidence type="ECO:0000256" key="1">
    <source>
        <dbReference type="ARBA" id="ARBA00022801"/>
    </source>
</evidence>
<dbReference type="AlphaFoldDB" id="A0A2N7X5H3"/>
<comment type="caution">
    <text evidence="2">The sequence shown here is derived from an EMBL/GenBank/DDBJ whole genome shotgun (WGS) entry which is preliminary data.</text>
</comment>
<organism evidence="2 3">
    <name type="scientific">Trinickia symbiotica</name>
    <dbReference type="NCBI Taxonomy" id="863227"/>
    <lineage>
        <taxon>Bacteria</taxon>
        <taxon>Pseudomonadati</taxon>
        <taxon>Pseudomonadota</taxon>
        <taxon>Betaproteobacteria</taxon>
        <taxon>Burkholderiales</taxon>
        <taxon>Burkholderiaceae</taxon>
        <taxon>Trinickia</taxon>
    </lineage>
</organism>
<proteinExistence type="predicted"/>
<name>A0A2N7X5H3_9BURK</name>
<keyword evidence="3" id="KW-1185">Reference proteome</keyword>